<dbReference type="Pfam" id="PF00072">
    <property type="entry name" value="Response_reg"/>
    <property type="match status" value="1"/>
</dbReference>
<dbReference type="Pfam" id="PF00512">
    <property type="entry name" value="HisKA"/>
    <property type="match status" value="1"/>
</dbReference>
<dbReference type="Gene3D" id="1.20.120.160">
    <property type="entry name" value="HPT domain"/>
    <property type="match status" value="1"/>
</dbReference>
<comment type="caution">
    <text evidence="12">The sequence shown here is derived from an EMBL/GenBank/DDBJ whole genome shotgun (WGS) entry which is preliminary data.</text>
</comment>
<evidence type="ECO:0000256" key="2">
    <source>
        <dbReference type="ARBA" id="ARBA00012438"/>
    </source>
</evidence>
<feature type="domain" description="Response regulatory" evidence="9">
    <location>
        <begin position="1034"/>
        <end position="1153"/>
    </location>
</feature>
<dbReference type="InterPro" id="IPR005467">
    <property type="entry name" value="His_kinase_dom"/>
</dbReference>
<evidence type="ECO:0000259" key="10">
    <source>
        <dbReference type="PROSITE" id="PS50112"/>
    </source>
</evidence>
<dbReference type="CDD" id="cd00088">
    <property type="entry name" value="HPT"/>
    <property type="match status" value="1"/>
</dbReference>
<dbReference type="InterPro" id="IPR036097">
    <property type="entry name" value="HisK_dim/P_sf"/>
</dbReference>
<dbReference type="Gene3D" id="3.30.450.20">
    <property type="entry name" value="PAS domain"/>
    <property type="match status" value="1"/>
</dbReference>
<protein>
    <recommendedName>
        <fullName evidence="2">histidine kinase</fullName>
        <ecNumber evidence="2">2.7.13.3</ecNumber>
    </recommendedName>
</protein>
<sequence>MRTHLLLSSRESRHTLAQLFLSGSAVIIVLLLSFLWFYRSIYQDTEEKMNYFLQAEIVSLNSAVGDWQEHRTRELQIIASDKQVLRILRDTGVYEGRELHAEDSIYTALELYAESFQFSNIAIFSPSGKLVINLNDESESETIQSYLRHSSAILSNKLYVAPPENLQKSKTHPTITMGVVLKNSKKTEFAAPILLVTRSSHDFNKLFETHNGEPTRLAFAVNRLGNVVASSSASSIDHKSLESSKITTAHATPSNLLSSQSNTFELNTQGFAGHFPYQSIGVWQWHETYPVGLVIEFSAEKALSIVAQTRTYLSFAFLVVTLAFSLFIWRHAKSVLKIGFSQRYLESILRHYADGVIVINESGQAITVNDRAKALVGLPQYMPKKVRLDEYRSDNNAALIDVLEHSKERAIALGEFSRVEQQGNLTDATFLNIKASHQLIGKRNYVVLNIRDITQQSNTEAKLSRSNALYSVFNTVQDMYMTTGNSERSFRKALIVLATFTDSKVTAMLEIKNGEQKLLFKHQVTGLTSSFEQLPEHLLPLAESAISQRRTEFSTSTSQANGNNHTIYPNYALLPLITKGQAIGVIVLAGREEPYSDQQINWISPVVKSICSMLYSDKQTQLNQEVNEALIKTKEEAEHANEAKSNFLAMMSHEIRTPINGIIGMSEVLDNSQLSYEQRHYNDTISSSANALLDIINDVLDLSKIEAGKMTIREEIFTLTELMENVTNIVAPRVKEEVCFTSYIDPALPREMVSDFAKLRQIIVNLAGNAAKFTDSGFVDVSVKLLARTEDKCDIEISVTDSGIGISEENLAKVFENFSQIDNSSKRRYQGTGLGLPICCKFVDLLGGSIGADSHVGQGSVFTTRLSVGISQAATLVHAEPSKLLKHQKVLLVSRCVSQITNIKRYLAFHDMCAEFARDEKSAIRLLEQSPGFCITLIDHTVSISDIKASLEESNRTKNVLYLADIKGIVTQNSLSISAALTAPFNIFNMTEMLESIVSMDQKGHSREAIYRSLMQQEHQVKRTVNTLSRSGLSILVAEDHPVNQELITTILKGLGCKTTIADNGAIAFERFMSNRYDMIFMDCQMPVMDGYEATRKIRQLETVNQLPAVPIIAMTANALVGDRERCLQEGMTEYISKPFKQQTLIDMMNDLMPSVGDSSHSHQDTASPIAADSLSSPQTANMEGNVYAQSHSASHTSSRALNNVPAKTQDQAVTALKNAQGALKEDNHDTSPFDLTTLRETTGDDPALIAMLVDRYIETQEKDITALKGAWNNQQFNEVKKLAHKMKGAALMVGAIDFGDLCKEIEQYEFEADAPPESLLHEVQHKSALLCERMLATKR</sequence>
<dbReference type="InterPro" id="IPR036641">
    <property type="entry name" value="HPT_dom_sf"/>
</dbReference>
<feature type="domain" description="HPt" evidence="11">
    <location>
        <begin position="1246"/>
        <end position="1338"/>
    </location>
</feature>
<keyword evidence="7" id="KW-1133">Transmembrane helix</keyword>
<dbReference type="InterPro" id="IPR003594">
    <property type="entry name" value="HATPase_dom"/>
</dbReference>
<evidence type="ECO:0000256" key="4">
    <source>
        <dbReference type="ARBA" id="ARBA00023012"/>
    </source>
</evidence>
<dbReference type="InterPro" id="IPR011006">
    <property type="entry name" value="CheY-like_superfamily"/>
</dbReference>
<evidence type="ECO:0000313" key="12">
    <source>
        <dbReference type="EMBL" id="MDD1795279.1"/>
    </source>
</evidence>
<dbReference type="Gene3D" id="3.30.565.10">
    <property type="entry name" value="Histidine kinase-like ATPase, C-terminal domain"/>
    <property type="match status" value="1"/>
</dbReference>
<keyword evidence="4" id="KW-0902">Two-component regulatory system</keyword>
<dbReference type="EMBL" id="JAJUBC010000027">
    <property type="protein sequence ID" value="MDD1795279.1"/>
    <property type="molecule type" value="Genomic_DNA"/>
</dbReference>
<comment type="catalytic activity">
    <reaction evidence="1">
        <text>ATP + protein L-histidine = ADP + protein N-phospho-L-histidine.</text>
        <dbReference type="EC" id="2.7.13.3"/>
    </reaction>
</comment>
<dbReference type="SMART" id="SM00448">
    <property type="entry name" value="REC"/>
    <property type="match status" value="1"/>
</dbReference>
<gene>
    <name evidence="12" type="ORF">LRP50_19290</name>
</gene>
<feature type="domain" description="Histidine kinase" evidence="8">
    <location>
        <begin position="650"/>
        <end position="870"/>
    </location>
</feature>
<keyword evidence="3 6" id="KW-0597">Phosphoprotein</keyword>
<dbReference type="SMART" id="SM00387">
    <property type="entry name" value="HATPase_c"/>
    <property type="match status" value="1"/>
</dbReference>
<evidence type="ECO:0000259" key="9">
    <source>
        <dbReference type="PROSITE" id="PS50110"/>
    </source>
</evidence>
<dbReference type="Pfam" id="PF01627">
    <property type="entry name" value="Hpt"/>
    <property type="match status" value="1"/>
</dbReference>
<dbReference type="PROSITE" id="PS50894">
    <property type="entry name" value="HPT"/>
    <property type="match status" value="1"/>
</dbReference>
<organism evidence="12 13">
    <name type="scientific">Enterovibrio gelatinilyticus</name>
    <dbReference type="NCBI Taxonomy" id="2899819"/>
    <lineage>
        <taxon>Bacteria</taxon>
        <taxon>Pseudomonadati</taxon>
        <taxon>Pseudomonadota</taxon>
        <taxon>Gammaproteobacteria</taxon>
        <taxon>Vibrionales</taxon>
        <taxon>Vibrionaceae</taxon>
        <taxon>Enterovibrio</taxon>
    </lineage>
</organism>
<dbReference type="PROSITE" id="PS50112">
    <property type="entry name" value="PAS"/>
    <property type="match status" value="1"/>
</dbReference>
<dbReference type="InterPro" id="IPR003661">
    <property type="entry name" value="HisK_dim/P_dom"/>
</dbReference>
<dbReference type="SUPFAM" id="SSF47226">
    <property type="entry name" value="Histidine-containing phosphotransfer domain, HPT domain"/>
    <property type="match status" value="1"/>
</dbReference>
<dbReference type="PRINTS" id="PR00344">
    <property type="entry name" value="BCTRLSENSOR"/>
</dbReference>
<dbReference type="Gene3D" id="3.40.50.2300">
    <property type="match status" value="1"/>
</dbReference>
<dbReference type="CDD" id="cd16922">
    <property type="entry name" value="HATPase_EvgS-ArcB-TorS-like"/>
    <property type="match status" value="1"/>
</dbReference>
<feature type="domain" description="PAS" evidence="10">
    <location>
        <begin position="341"/>
        <end position="378"/>
    </location>
</feature>
<proteinExistence type="predicted"/>
<reference evidence="12" key="1">
    <citation type="submission" date="2021-12" db="EMBL/GenBank/DDBJ databases">
        <title>Enterovibrio ZSDZ35 sp. nov. and Enterovibrio ZSDZ42 sp. nov., isolated from coastal seawater in Qingdao.</title>
        <authorList>
            <person name="Zhang P."/>
        </authorList>
    </citation>
    <scope>NUCLEOTIDE SEQUENCE</scope>
    <source>
        <strain evidence="12">ZSDZ42</strain>
    </source>
</reference>
<evidence type="ECO:0000256" key="6">
    <source>
        <dbReference type="PROSITE-ProRule" id="PRU00169"/>
    </source>
</evidence>
<dbReference type="Pfam" id="PF02518">
    <property type="entry name" value="HATPase_c"/>
    <property type="match status" value="1"/>
</dbReference>
<feature type="modified residue" description="Phosphohistidine" evidence="5">
    <location>
        <position position="1285"/>
    </location>
</feature>
<dbReference type="Gene3D" id="1.10.287.130">
    <property type="match status" value="1"/>
</dbReference>
<evidence type="ECO:0000256" key="3">
    <source>
        <dbReference type="ARBA" id="ARBA00022553"/>
    </source>
</evidence>
<dbReference type="CDD" id="cd00082">
    <property type="entry name" value="HisKA"/>
    <property type="match status" value="1"/>
</dbReference>
<dbReference type="EC" id="2.7.13.3" evidence="2"/>
<dbReference type="InterPro" id="IPR036890">
    <property type="entry name" value="HATPase_C_sf"/>
</dbReference>
<dbReference type="PANTHER" id="PTHR45339">
    <property type="entry name" value="HYBRID SIGNAL TRANSDUCTION HISTIDINE KINASE J"/>
    <property type="match status" value="1"/>
</dbReference>
<evidence type="ECO:0000256" key="7">
    <source>
        <dbReference type="SAM" id="Phobius"/>
    </source>
</evidence>
<dbReference type="InterPro" id="IPR004358">
    <property type="entry name" value="Sig_transdc_His_kin-like_C"/>
</dbReference>
<dbReference type="SUPFAM" id="SSF52172">
    <property type="entry name" value="CheY-like"/>
    <property type="match status" value="1"/>
</dbReference>
<dbReference type="NCBIfam" id="TIGR00229">
    <property type="entry name" value="sensory_box"/>
    <property type="match status" value="1"/>
</dbReference>
<keyword evidence="13" id="KW-1185">Reference proteome</keyword>
<evidence type="ECO:0000256" key="5">
    <source>
        <dbReference type="PROSITE-ProRule" id="PRU00110"/>
    </source>
</evidence>
<keyword evidence="7" id="KW-0812">Transmembrane</keyword>
<dbReference type="SMART" id="SM00388">
    <property type="entry name" value="HisKA"/>
    <property type="match status" value="1"/>
</dbReference>
<dbReference type="SUPFAM" id="SSF47384">
    <property type="entry name" value="Homodimeric domain of signal transducing histidine kinase"/>
    <property type="match status" value="1"/>
</dbReference>
<dbReference type="PROSITE" id="PS50109">
    <property type="entry name" value="HIS_KIN"/>
    <property type="match status" value="1"/>
</dbReference>
<evidence type="ECO:0000256" key="1">
    <source>
        <dbReference type="ARBA" id="ARBA00000085"/>
    </source>
</evidence>
<dbReference type="SUPFAM" id="SSF55874">
    <property type="entry name" value="ATPase domain of HSP90 chaperone/DNA topoisomerase II/histidine kinase"/>
    <property type="match status" value="1"/>
</dbReference>
<dbReference type="CDD" id="cd17546">
    <property type="entry name" value="REC_hyHK_CKI1_RcsC-like"/>
    <property type="match status" value="1"/>
</dbReference>
<dbReference type="RefSeq" id="WP_274166084.1">
    <property type="nucleotide sequence ID" value="NZ_JAJUBC010000027.1"/>
</dbReference>
<dbReference type="PROSITE" id="PS50110">
    <property type="entry name" value="RESPONSE_REGULATORY"/>
    <property type="match status" value="1"/>
</dbReference>
<keyword evidence="7" id="KW-0472">Membrane</keyword>
<dbReference type="PANTHER" id="PTHR45339:SF3">
    <property type="entry name" value="HISTIDINE KINASE"/>
    <property type="match status" value="1"/>
</dbReference>
<feature type="transmembrane region" description="Helical" evidence="7">
    <location>
        <begin position="20"/>
        <end position="38"/>
    </location>
</feature>
<evidence type="ECO:0000259" key="11">
    <source>
        <dbReference type="PROSITE" id="PS50894"/>
    </source>
</evidence>
<feature type="modified residue" description="4-aspartylphosphate" evidence="6">
    <location>
        <position position="1083"/>
    </location>
</feature>
<dbReference type="Proteomes" id="UP001149400">
    <property type="component" value="Unassembled WGS sequence"/>
</dbReference>
<dbReference type="InterPro" id="IPR000014">
    <property type="entry name" value="PAS"/>
</dbReference>
<accession>A0ABT5R4S8</accession>
<evidence type="ECO:0000259" key="8">
    <source>
        <dbReference type="PROSITE" id="PS50109"/>
    </source>
</evidence>
<evidence type="ECO:0000313" key="13">
    <source>
        <dbReference type="Proteomes" id="UP001149400"/>
    </source>
</evidence>
<name>A0ABT5R4S8_9GAMM</name>
<feature type="transmembrane region" description="Helical" evidence="7">
    <location>
        <begin position="311"/>
        <end position="329"/>
    </location>
</feature>
<dbReference type="InterPro" id="IPR001789">
    <property type="entry name" value="Sig_transdc_resp-reg_receiver"/>
</dbReference>
<dbReference type="InterPro" id="IPR008207">
    <property type="entry name" value="Sig_transdc_His_kin_Hpt_dom"/>
</dbReference>